<gene>
    <name evidence="1" type="ORF">NM688_g2342</name>
</gene>
<dbReference type="EMBL" id="JANHOG010000292">
    <property type="protein sequence ID" value="KAJ3555862.1"/>
    <property type="molecule type" value="Genomic_DNA"/>
</dbReference>
<evidence type="ECO:0000313" key="1">
    <source>
        <dbReference type="EMBL" id="KAJ3555862.1"/>
    </source>
</evidence>
<name>A0ACC1T940_9APHY</name>
<accession>A0ACC1T940</accession>
<dbReference type="Proteomes" id="UP001148662">
    <property type="component" value="Unassembled WGS sequence"/>
</dbReference>
<evidence type="ECO:0000313" key="2">
    <source>
        <dbReference type="Proteomes" id="UP001148662"/>
    </source>
</evidence>
<comment type="caution">
    <text evidence="1">The sequence shown here is derived from an EMBL/GenBank/DDBJ whole genome shotgun (WGS) entry which is preliminary data.</text>
</comment>
<protein>
    <submittedName>
        <fullName evidence="1">Uncharacterized protein</fullName>
    </submittedName>
</protein>
<proteinExistence type="predicted"/>
<reference evidence="1" key="1">
    <citation type="submission" date="2022-07" db="EMBL/GenBank/DDBJ databases">
        <title>Genome Sequence of Phlebia brevispora.</title>
        <authorList>
            <person name="Buettner E."/>
        </authorList>
    </citation>
    <scope>NUCLEOTIDE SEQUENCE</scope>
    <source>
        <strain evidence="1">MPL23</strain>
    </source>
</reference>
<keyword evidence="2" id="KW-1185">Reference proteome</keyword>
<organism evidence="1 2">
    <name type="scientific">Phlebia brevispora</name>
    <dbReference type="NCBI Taxonomy" id="194682"/>
    <lineage>
        <taxon>Eukaryota</taxon>
        <taxon>Fungi</taxon>
        <taxon>Dikarya</taxon>
        <taxon>Basidiomycota</taxon>
        <taxon>Agaricomycotina</taxon>
        <taxon>Agaricomycetes</taxon>
        <taxon>Polyporales</taxon>
        <taxon>Meruliaceae</taxon>
        <taxon>Phlebia</taxon>
    </lineage>
</organism>
<sequence>MQSQPSPGRQSISIKCNEVELLYRRTLRSQHPNDTVITVSHVFDLYADHLDFKHCWRVVKNSICEHWYVPSSHLCLVLWLTIVLYTSRCPFKRANLLEEAVCKPLRYDCADLNDCEINKQRPHDWHGGALMVFGNATPNDSPGNLHLRQRCWTVKHTVPSSSRDAVRTSVLVREVITGLRKSIQLEVKDVYSGGALERLIQQDMPKDKPISLQQYLTGNIQKISLAIIARIQRYHPIEQVPEPLQYFQPPPPVDEGLGVDSCLTMDDLRRKYPKYLAYLDE</sequence>